<dbReference type="EMBL" id="JANBVO010000004">
    <property type="protein sequence ID" value="KAJ9155082.1"/>
    <property type="molecule type" value="Genomic_DNA"/>
</dbReference>
<evidence type="ECO:0000313" key="3">
    <source>
        <dbReference type="Proteomes" id="UP001174694"/>
    </source>
</evidence>
<feature type="region of interest" description="Disordered" evidence="1">
    <location>
        <begin position="1"/>
        <end position="163"/>
    </location>
</feature>
<gene>
    <name evidence="2" type="ORF">NKR23_g2363</name>
</gene>
<reference evidence="2" key="1">
    <citation type="submission" date="2022-07" db="EMBL/GenBank/DDBJ databases">
        <title>Fungi with potential for degradation of polypropylene.</title>
        <authorList>
            <person name="Gostincar C."/>
        </authorList>
    </citation>
    <scope>NUCLEOTIDE SEQUENCE</scope>
    <source>
        <strain evidence="2">EXF-13308</strain>
    </source>
</reference>
<keyword evidence="3" id="KW-1185">Reference proteome</keyword>
<feature type="compositionally biased region" description="Basic and acidic residues" evidence="1">
    <location>
        <begin position="118"/>
        <end position="146"/>
    </location>
</feature>
<comment type="caution">
    <text evidence="2">The sequence shown here is derived from an EMBL/GenBank/DDBJ whole genome shotgun (WGS) entry which is preliminary data.</text>
</comment>
<evidence type="ECO:0000256" key="1">
    <source>
        <dbReference type="SAM" id="MobiDB-lite"/>
    </source>
</evidence>
<dbReference type="PANTHER" id="PTHR34693">
    <property type="entry name" value="PROTEIN PAR32"/>
    <property type="match status" value="1"/>
</dbReference>
<feature type="compositionally biased region" description="Pro residues" evidence="1">
    <location>
        <begin position="43"/>
        <end position="56"/>
    </location>
</feature>
<accession>A0AA38SB04</accession>
<proteinExistence type="predicted"/>
<dbReference type="Pfam" id="PF12223">
    <property type="entry name" value="DUF3602"/>
    <property type="match status" value="1"/>
</dbReference>
<dbReference type="InterPro" id="IPR022024">
    <property type="entry name" value="DUF3602"/>
</dbReference>
<evidence type="ECO:0000313" key="2">
    <source>
        <dbReference type="EMBL" id="KAJ9155082.1"/>
    </source>
</evidence>
<organism evidence="2 3">
    <name type="scientific">Pleurostoma richardsiae</name>
    <dbReference type="NCBI Taxonomy" id="41990"/>
    <lineage>
        <taxon>Eukaryota</taxon>
        <taxon>Fungi</taxon>
        <taxon>Dikarya</taxon>
        <taxon>Ascomycota</taxon>
        <taxon>Pezizomycotina</taxon>
        <taxon>Sordariomycetes</taxon>
        <taxon>Sordariomycetidae</taxon>
        <taxon>Calosphaeriales</taxon>
        <taxon>Pleurostomataceae</taxon>
        <taxon>Pleurostoma</taxon>
    </lineage>
</organism>
<protein>
    <submittedName>
        <fullName evidence="2">Uncharacterized protein</fullName>
    </submittedName>
</protein>
<dbReference type="AlphaFoldDB" id="A0AA38SB04"/>
<feature type="compositionally biased region" description="Basic and acidic residues" evidence="1">
    <location>
        <begin position="22"/>
        <end position="39"/>
    </location>
</feature>
<dbReference type="InterPro" id="IPR053203">
    <property type="entry name" value="Cisplatin_resist-associated"/>
</dbReference>
<dbReference type="PANTHER" id="PTHR34693:SF1">
    <property type="entry name" value="PROTEIN PAR32"/>
    <property type="match status" value="1"/>
</dbReference>
<name>A0AA38SB04_9PEZI</name>
<sequence length="163" mass="17582">MASSDPYRRVGRGGAGNFLSKEQVEHASKAPPEDLEAQRHHPPPPTTAETSPPPAHSAPAYARAGRGGAGNFHEPAATAEALDQERARAAAAHAAHPSHAKHRSILTGRGGMGNWADDAAHRRAAEEEERRKEEEMEAKIRNDVEAGLKPPPRTYHLHNRDVA</sequence>
<dbReference type="Proteomes" id="UP001174694">
    <property type="component" value="Unassembled WGS sequence"/>
</dbReference>